<proteinExistence type="predicted"/>
<dbReference type="HOGENOM" id="CLU_012342_0_0_6"/>
<dbReference type="Proteomes" id="UP000014012">
    <property type="component" value="Unassembled WGS sequence"/>
</dbReference>
<keyword evidence="4" id="KW-0675">Receptor</keyword>
<dbReference type="PATRIC" id="fig|1315976.3.peg.2904"/>
<dbReference type="AlphaFoldDB" id="R8AMP0"/>
<organism evidence="4 5">
    <name type="scientific">Plesiomonas shigelloides 302-73</name>
    <dbReference type="NCBI Taxonomy" id="1315976"/>
    <lineage>
        <taxon>Bacteria</taxon>
        <taxon>Pseudomonadati</taxon>
        <taxon>Pseudomonadota</taxon>
        <taxon>Gammaproteobacteria</taxon>
        <taxon>Enterobacterales</taxon>
        <taxon>Enterobacteriaceae</taxon>
        <taxon>Plesiomonas</taxon>
    </lineage>
</organism>
<dbReference type="InterPro" id="IPR011990">
    <property type="entry name" value="TPR-like_helical_dom_sf"/>
</dbReference>
<evidence type="ECO:0000259" key="3">
    <source>
        <dbReference type="Pfam" id="PF13283"/>
    </source>
</evidence>
<protein>
    <submittedName>
        <fullName evidence="4">Bacteriophage N4 receptor, outer membrane subunit</fullName>
    </submittedName>
</protein>
<feature type="chain" id="PRO_5004462100" evidence="2">
    <location>
        <begin position="25"/>
        <end position="998"/>
    </location>
</feature>
<name>R8AMP0_PLESH</name>
<dbReference type="Pfam" id="PF14559">
    <property type="entry name" value="TPR_19"/>
    <property type="match status" value="2"/>
</dbReference>
<dbReference type="Gene3D" id="1.25.40.10">
    <property type="entry name" value="Tetratricopeptide repeat domain"/>
    <property type="match status" value="2"/>
</dbReference>
<dbReference type="InterPro" id="IPR019734">
    <property type="entry name" value="TPR_rpt"/>
</dbReference>
<feature type="signal peptide" evidence="2">
    <location>
        <begin position="1"/>
        <end position="24"/>
    </location>
</feature>
<dbReference type="PROSITE" id="PS50005">
    <property type="entry name" value="TPR"/>
    <property type="match status" value="1"/>
</dbReference>
<dbReference type="EMBL" id="AQQO01000359">
    <property type="protein sequence ID" value="EON87599.1"/>
    <property type="molecule type" value="Genomic_DNA"/>
</dbReference>
<dbReference type="STRING" id="703.SAMEA2665130_02602"/>
<accession>R8AMP0</accession>
<dbReference type="SMART" id="SM00028">
    <property type="entry name" value="TPR"/>
    <property type="match status" value="5"/>
</dbReference>
<sequence length="998" mass="112047">MSLPYARSTFAVMLYCALSGTLLAAETPDAKGSELSASNWGMSDYHYFISYPHLQKAMQAMKNNDAHTAITQFEHVHREVPDNIAVTLYLAEAYRHFGRNEQAVQLLQHQLKRAPGNRALRQALDAIPIPLDKQITRTELLTQQARCDQEPTLRCRAAVGQAALHLSALNIAAAQLQDPNFANSAVGHTLRADLQQRAIYLKQWQYVEPEFNALRQQGKLSAAQAEQWFQILLLTRDYNRLQQLQAQGVMDSPAQRLAYASELAQQGQHARLRHYLAQTPAPAFTNAQQEQGWLYLLSRYSTNPQQAVLNFPARFSANQQWIAQRRLEGLMQAKDYSAAQTFLANYPANQWLETRFSLSLQQPGNTHSLALAQQLYRQQPSNSQLLDTLSYRLLQAGKSAAAIELLLQHYPFQGPYHGPYNRTVRSQLATRLFELLERYPQHVTPAVLTRLSRPQPDVNLRLQQASWLASRHDCAAVTTLLGNLSPAYPAASWDLLGNCYQKQLPGLALYAYQQSEQRRPSHYNQLAIAYQAAAVQNYPQAEHYWQQLPTNTLSDEDLLAAASTAQAAGNATALGHWLSLMQQRSMGGYAGYWWLTAQHTPKSDPQGALSALDKAIHLKPLARFYAARAVIWQQLKQPQSALADLRQAHRMEPDNADYQAALGYALLDEGDYATARTLMRQALHTMPDDPGLIRQLAYVNQRLGDDPQTLRYAAQAIADISNAAAPYPLSPAQQQEQFSLRRLYTDTTQRWTFSADSLLGLQSSALTSANSGSAQPGRSYRSYGQLEANYRIGRNQLRSGDTLFAYSRIFAGSGENGNLLPVNDPMLGAGIRWKPFFSHTFYLAAEQQIPLTAQSGKADVMLRASASLLNGGKFSDDWHPTGKGWFAQNLYLDAAYYVRQHQQSYTADYRASWHQKIAEGQTVEPYAHIQYNSFHDELSHSTGLTGVGVRWNIWSGQTRDKAWPNKVSVGLEYQHTFSSHNPFNDDNNSVFMTLGGRW</sequence>
<evidence type="ECO:0000313" key="5">
    <source>
        <dbReference type="Proteomes" id="UP000014012"/>
    </source>
</evidence>
<feature type="repeat" description="TPR" evidence="1">
    <location>
        <begin position="656"/>
        <end position="689"/>
    </location>
</feature>
<evidence type="ECO:0000256" key="2">
    <source>
        <dbReference type="SAM" id="SignalP"/>
    </source>
</evidence>
<dbReference type="InterPro" id="IPR025137">
    <property type="entry name" value="NfrA_C"/>
</dbReference>
<keyword evidence="1" id="KW-0802">TPR repeat</keyword>
<reference evidence="4 5" key="1">
    <citation type="journal article" date="2013" name="Genome Announc.">
        <title>Genome Sequence of Plesiomonas shigelloides Strain 302-73 (Serotype O1).</title>
        <authorList>
            <person name="Pique N."/>
            <person name="Aquilini E."/>
            <person name="Alioto T."/>
            <person name="Minana-Galbis D."/>
            <person name="Tomas J.M."/>
        </authorList>
    </citation>
    <scope>NUCLEOTIDE SEQUENCE [LARGE SCALE GENOMIC DNA]</scope>
    <source>
        <strain evidence="4 5">302-73</strain>
    </source>
</reference>
<dbReference type="SUPFAM" id="SSF48452">
    <property type="entry name" value="TPR-like"/>
    <property type="match status" value="2"/>
</dbReference>
<dbReference type="RefSeq" id="WP_010864635.1">
    <property type="nucleotide sequence ID" value="NZ_KB944511.1"/>
</dbReference>
<evidence type="ECO:0000256" key="1">
    <source>
        <dbReference type="PROSITE-ProRule" id="PRU00339"/>
    </source>
</evidence>
<dbReference type="Pfam" id="PF13283">
    <property type="entry name" value="NfrA_C"/>
    <property type="match status" value="1"/>
</dbReference>
<comment type="caution">
    <text evidence="4">The sequence shown here is derived from an EMBL/GenBank/DDBJ whole genome shotgun (WGS) entry which is preliminary data.</text>
</comment>
<evidence type="ECO:0000313" key="4">
    <source>
        <dbReference type="EMBL" id="EON87599.1"/>
    </source>
</evidence>
<feature type="domain" description="Bacteriophage N4 adsorption protein A C-terminal" evidence="3">
    <location>
        <begin position="818"/>
        <end position="981"/>
    </location>
</feature>
<gene>
    <name evidence="4" type="ORF">PLESHI_15198</name>
</gene>
<keyword evidence="2" id="KW-0732">Signal</keyword>
<keyword evidence="5" id="KW-1185">Reference proteome</keyword>